<sequence length="125" mass="13647">MHFRSDCVLLPWLALATALVLGHATPAAALECPVYHPSDTDAAMKETRAQTESFSAMLAARGDRATHSIVKSVRMAHPNASAAEITNFVLTLYCPLVRHNAALSEDQKRARLKAFSAELMEQVSR</sequence>
<gene>
    <name evidence="2" type="ORF">BST63_12055</name>
</gene>
<organism evidence="2 3">
    <name type="scientific">Bradyrhizobium canariense</name>
    <dbReference type="NCBI Taxonomy" id="255045"/>
    <lineage>
        <taxon>Bacteria</taxon>
        <taxon>Pseudomonadati</taxon>
        <taxon>Pseudomonadota</taxon>
        <taxon>Alphaproteobacteria</taxon>
        <taxon>Hyphomicrobiales</taxon>
        <taxon>Nitrobacteraceae</taxon>
        <taxon>Bradyrhizobium</taxon>
    </lineage>
</organism>
<accession>A0ABX3X5C0</accession>
<name>A0ABX3X5C0_9BRAD</name>
<feature type="chain" id="PRO_5045422477" evidence="1">
    <location>
        <begin position="30"/>
        <end position="125"/>
    </location>
</feature>
<dbReference type="EMBL" id="NAFK01000153">
    <property type="protein sequence ID" value="OSJ30512.1"/>
    <property type="molecule type" value="Genomic_DNA"/>
</dbReference>
<proteinExistence type="predicted"/>
<feature type="signal peptide" evidence="1">
    <location>
        <begin position="1"/>
        <end position="29"/>
    </location>
</feature>
<evidence type="ECO:0000256" key="1">
    <source>
        <dbReference type="SAM" id="SignalP"/>
    </source>
</evidence>
<evidence type="ECO:0000313" key="2">
    <source>
        <dbReference type="EMBL" id="OSJ30512.1"/>
    </source>
</evidence>
<evidence type="ECO:0000313" key="3">
    <source>
        <dbReference type="Proteomes" id="UP000193884"/>
    </source>
</evidence>
<keyword evidence="1" id="KW-0732">Signal</keyword>
<dbReference type="RefSeq" id="WP_143273849.1">
    <property type="nucleotide sequence ID" value="NZ_NAFJ01000130.1"/>
</dbReference>
<dbReference type="Proteomes" id="UP000193884">
    <property type="component" value="Unassembled WGS sequence"/>
</dbReference>
<keyword evidence="3" id="KW-1185">Reference proteome</keyword>
<reference evidence="2 3" key="1">
    <citation type="submission" date="2017-03" db="EMBL/GenBank/DDBJ databases">
        <title>Whole genome sequences of fourteen strains of Bradyrhizobium canariense and one strain of Bradyrhizobium japonicum isolated from Lupinus (Papilionoideae: Genisteae) species in Algeria.</title>
        <authorList>
            <person name="Crovadore J."/>
            <person name="Chekireb D."/>
            <person name="Brachmann A."/>
            <person name="Chablais R."/>
            <person name="Cochard B."/>
            <person name="Lefort F."/>
        </authorList>
    </citation>
    <scope>NUCLEOTIDE SEQUENCE [LARGE SCALE GENOMIC DNA]</scope>
    <source>
        <strain evidence="2 3">UBMAN05</strain>
    </source>
</reference>
<protein>
    <submittedName>
        <fullName evidence="2">Uncharacterized protein</fullName>
    </submittedName>
</protein>
<comment type="caution">
    <text evidence="2">The sequence shown here is derived from an EMBL/GenBank/DDBJ whole genome shotgun (WGS) entry which is preliminary data.</text>
</comment>